<dbReference type="EMBL" id="JAROCA020000001">
    <property type="protein sequence ID" value="MDY0406267.1"/>
    <property type="molecule type" value="Genomic_DNA"/>
</dbReference>
<dbReference type="Proteomes" id="UP001228376">
    <property type="component" value="Unassembled WGS sequence"/>
</dbReference>
<keyword evidence="2" id="KW-1185">Reference proteome</keyword>
<evidence type="ECO:0000313" key="1">
    <source>
        <dbReference type="EMBL" id="MDY0406267.1"/>
    </source>
</evidence>
<reference evidence="1 2" key="1">
    <citation type="submission" date="2023-10" db="EMBL/GenBank/DDBJ databases">
        <title>179-bfca-hs.</title>
        <authorList>
            <person name="Miliotis G."/>
            <person name="Sengupta P."/>
            <person name="Hameed A."/>
            <person name="Chuvochina M."/>
            <person name="Mcdonagh F."/>
            <person name="Simpson A.C."/>
            <person name="Singh N.K."/>
            <person name="Rekha P.D."/>
            <person name="Raman K."/>
            <person name="Hugenholtz P."/>
            <person name="Venkateswaran K."/>
        </authorList>
    </citation>
    <scope>NUCLEOTIDE SEQUENCE [LARGE SCALE GENOMIC DNA]</scope>
    <source>
        <strain evidence="1 2">179-BFC-A-HS</strain>
    </source>
</reference>
<accession>A0ABU5CIT6</accession>
<proteinExistence type="predicted"/>
<gene>
    <name evidence="1" type="ORF">P5G51_013480</name>
</gene>
<evidence type="ECO:0000313" key="2">
    <source>
        <dbReference type="Proteomes" id="UP001228376"/>
    </source>
</evidence>
<dbReference type="RefSeq" id="WP_306067648.1">
    <property type="nucleotide sequence ID" value="NZ_JAROCA020000001.1"/>
</dbReference>
<sequence length="286" mass="33306">MPAIWTHMLFCEDIADTIRTTPSTIFAHDTYMKLGSQGTNPLYFRHFWRGKKQSIQRLNATLQLNGSDLLMDLIRKTQNKDDQTKAYAFGFITHYILLKHICPYIQYGAENVAYSVEKMELAIDTIMMEKYHNLKAWTSRVYKEIDVGFSMNKEISILLQQLFAQHYPPLASISPGQLQQSYRYMKLALRLLADPLGWKNKLFGFYITPFSQEALNETLDYLNLEHRAWIHPLTGKSSTDSLPDLFSKSRSAALEILSLVLHYWEHGNEDSLKIIWDRLENMRADQ</sequence>
<organism evidence="1 2">
    <name type="scientific">Tigheibacillus jepli</name>
    <dbReference type="NCBI Taxonomy" id="3035914"/>
    <lineage>
        <taxon>Bacteria</taxon>
        <taxon>Bacillati</taxon>
        <taxon>Bacillota</taxon>
        <taxon>Bacilli</taxon>
        <taxon>Bacillales</taxon>
        <taxon>Bacillaceae</taxon>
        <taxon>Tigheibacillus</taxon>
    </lineage>
</organism>
<name>A0ABU5CIT6_9BACI</name>
<comment type="caution">
    <text evidence="1">The sequence shown here is derived from an EMBL/GenBank/DDBJ whole genome shotgun (WGS) entry which is preliminary data.</text>
</comment>
<protein>
    <recommendedName>
        <fullName evidence="3">Phospholipase C/D domain-containing protein</fullName>
    </recommendedName>
</protein>
<evidence type="ECO:0008006" key="3">
    <source>
        <dbReference type="Google" id="ProtNLM"/>
    </source>
</evidence>